<name>A0AAE9A8S8_CAEBR</name>
<evidence type="ECO:0000313" key="2">
    <source>
        <dbReference type="EMBL" id="ULT90924.1"/>
    </source>
</evidence>
<feature type="region of interest" description="Disordered" evidence="1">
    <location>
        <begin position="25"/>
        <end position="55"/>
    </location>
</feature>
<gene>
    <name evidence="2" type="ORF">L3Y34_008903</name>
</gene>
<reference evidence="2 3" key="1">
    <citation type="submission" date="2022-02" db="EMBL/GenBank/DDBJ databases">
        <title>Chromosome-level reference genomes for two strains of Caenorhabditis briggsae: an improved platform for comparative genomics.</title>
        <authorList>
            <person name="Stevens L."/>
            <person name="Andersen E.C."/>
        </authorList>
    </citation>
    <scope>NUCLEOTIDE SEQUENCE [LARGE SCALE GENOMIC DNA]</scope>
    <source>
        <strain evidence="2">QX1410_ONT</strain>
        <tissue evidence="2">Whole-organism</tissue>
    </source>
</reference>
<dbReference type="AlphaFoldDB" id="A0AAE9A8S8"/>
<proteinExistence type="predicted"/>
<dbReference type="EMBL" id="CP090895">
    <property type="protein sequence ID" value="ULT90924.1"/>
    <property type="molecule type" value="Genomic_DNA"/>
</dbReference>
<organism evidence="2 3">
    <name type="scientific">Caenorhabditis briggsae</name>
    <dbReference type="NCBI Taxonomy" id="6238"/>
    <lineage>
        <taxon>Eukaryota</taxon>
        <taxon>Metazoa</taxon>
        <taxon>Ecdysozoa</taxon>
        <taxon>Nematoda</taxon>
        <taxon>Chromadorea</taxon>
        <taxon>Rhabditida</taxon>
        <taxon>Rhabditina</taxon>
        <taxon>Rhabditomorpha</taxon>
        <taxon>Rhabditoidea</taxon>
        <taxon>Rhabditidae</taxon>
        <taxon>Peloderinae</taxon>
        <taxon>Caenorhabditis</taxon>
    </lineage>
</organism>
<sequence length="108" mass="12425">MKGPYWYSGCSNFEDVVDSYEGSFKDRKVSNSDDRSGEELLRSRGTPTSGTSRAGARTICRIDRIRLQMTGLAESNERTFLVFGVQQLRRLRGQLRRQFQGSESFEFR</sequence>
<evidence type="ECO:0000256" key="1">
    <source>
        <dbReference type="SAM" id="MobiDB-lite"/>
    </source>
</evidence>
<evidence type="ECO:0000313" key="3">
    <source>
        <dbReference type="Proteomes" id="UP000827892"/>
    </source>
</evidence>
<protein>
    <submittedName>
        <fullName evidence="2">Uncharacterized protein</fullName>
    </submittedName>
</protein>
<accession>A0AAE9A8S8</accession>
<dbReference type="Proteomes" id="UP000827892">
    <property type="component" value="Chromosome V"/>
</dbReference>
<feature type="compositionally biased region" description="Basic and acidic residues" evidence="1">
    <location>
        <begin position="25"/>
        <end position="42"/>
    </location>
</feature>